<dbReference type="Proteomes" id="UP000007431">
    <property type="component" value="Unassembled WGS sequence"/>
</dbReference>
<dbReference type="AlphaFoldDB" id="D8QLQ6"/>
<dbReference type="EMBL" id="GL377319">
    <property type="protein sequence ID" value="EFI91150.1"/>
    <property type="molecule type" value="Genomic_DNA"/>
</dbReference>
<dbReference type="InParanoid" id="D8QLQ6"/>
<gene>
    <name evidence="2" type="ORF">SCHCODRAFT_12406</name>
</gene>
<reference evidence="2 3" key="1">
    <citation type="journal article" date="2010" name="Nat. Biotechnol.">
        <title>Genome sequence of the model mushroom Schizophyllum commune.</title>
        <authorList>
            <person name="Ohm R.A."/>
            <person name="de Jong J.F."/>
            <person name="Lugones L.G."/>
            <person name="Aerts A."/>
            <person name="Kothe E."/>
            <person name="Stajich J.E."/>
            <person name="de Vries R.P."/>
            <person name="Record E."/>
            <person name="Levasseur A."/>
            <person name="Baker S.E."/>
            <person name="Bartholomew K.A."/>
            <person name="Coutinho P.M."/>
            <person name="Erdmann S."/>
            <person name="Fowler T.J."/>
            <person name="Gathman A.C."/>
            <person name="Lombard V."/>
            <person name="Henrissat B."/>
            <person name="Knabe N."/>
            <person name="Kuees U."/>
            <person name="Lilly W.W."/>
            <person name="Lindquist E."/>
            <person name="Lucas S."/>
            <person name="Magnuson J.K."/>
            <person name="Piumi F."/>
            <person name="Raudaskoski M."/>
            <person name="Salamov A."/>
            <person name="Schmutz J."/>
            <person name="Schwarze F.W.M.R."/>
            <person name="vanKuyk P.A."/>
            <person name="Horton J.S."/>
            <person name="Grigoriev I.V."/>
            <person name="Woesten H.A.B."/>
        </authorList>
    </citation>
    <scope>NUCLEOTIDE SEQUENCE [LARGE SCALE GENOMIC DNA]</scope>
    <source>
        <strain evidence="3">H4-8 / FGSC 9210</strain>
    </source>
</reference>
<accession>D8QLQ6</accession>
<protein>
    <submittedName>
        <fullName evidence="2">Expressed protein</fullName>
    </submittedName>
</protein>
<dbReference type="KEGG" id="scm:SCHCO_02642493"/>
<proteinExistence type="predicted"/>
<evidence type="ECO:0000313" key="3">
    <source>
        <dbReference type="Proteomes" id="UP000007431"/>
    </source>
</evidence>
<dbReference type="HOGENOM" id="CLU_2591145_0_0_1"/>
<dbReference type="VEuPathDB" id="FungiDB:SCHCODRAFT_02642493"/>
<evidence type="ECO:0000313" key="2">
    <source>
        <dbReference type="EMBL" id="EFI91150.1"/>
    </source>
</evidence>
<organism evidence="3">
    <name type="scientific">Schizophyllum commune (strain H4-8 / FGSC 9210)</name>
    <name type="common">Split gill fungus</name>
    <dbReference type="NCBI Taxonomy" id="578458"/>
    <lineage>
        <taxon>Eukaryota</taxon>
        <taxon>Fungi</taxon>
        <taxon>Dikarya</taxon>
        <taxon>Basidiomycota</taxon>
        <taxon>Agaricomycotina</taxon>
        <taxon>Agaricomycetes</taxon>
        <taxon>Agaricomycetidae</taxon>
        <taxon>Agaricales</taxon>
        <taxon>Schizophyllaceae</taxon>
        <taxon>Schizophyllum</taxon>
    </lineage>
</organism>
<feature type="region of interest" description="Disordered" evidence="1">
    <location>
        <begin position="51"/>
        <end position="71"/>
    </location>
</feature>
<sequence length="80" mass="9154">MIQMPLPSPSRVRFLPRPDATARQAVRHPTVHRMSIIRLSTIRLSTIRLSRRPDPCHPRLTPFPPPPTASRDVLLFPSEL</sequence>
<keyword evidence="3" id="KW-1185">Reference proteome</keyword>
<name>D8QLQ6_SCHCM</name>
<dbReference type="RefSeq" id="XP_003026053.1">
    <property type="nucleotide sequence ID" value="XM_003026007.1"/>
</dbReference>
<evidence type="ECO:0000256" key="1">
    <source>
        <dbReference type="SAM" id="MobiDB-lite"/>
    </source>
</evidence>
<dbReference type="GeneID" id="9588886"/>